<dbReference type="HOGENOM" id="CLU_024927_10_3_0"/>
<dbReference type="AlphaFoldDB" id="H2J419"/>
<dbReference type="Gene3D" id="3.40.50.150">
    <property type="entry name" value="Vaccinia Virus protein VP39"/>
    <property type="match status" value="1"/>
</dbReference>
<dbReference type="PANTHER" id="PTHR13370">
    <property type="entry name" value="RNA METHYLASE-RELATED"/>
    <property type="match status" value="1"/>
</dbReference>
<dbReference type="InterPro" id="IPR007560">
    <property type="entry name" value="Restrct_endonuc_IV_Mrr"/>
</dbReference>
<dbReference type="GO" id="GO:0009307">
    <property type="term" value="P:DNA restriction-modification system"/>
    <property type="evidence" value="ECO:0007669"/>
    <property type="project" value="InterPro"/>
</dbReference>
<keyword evidence="2 6" id="KW-0489">Methyltransferase</keyword>
<evidence type="ECO:0000313" key="7">
    <source>
        <dbReference type="Proteomes" id="UP000007161"/>
    </source>
</evidence>
<dbReference type="Proteomes" id="UP000007161">
    <property type="component" value="Chromosome"/>
</dbReference>
<dbReference type="EMBL" id="CP003257">
    <property type="protein sequence ID" value="AEX84747.1"/>
    <property type="molecule type" value="Genomic_DNA"/>
</dbReference>
<dbReference type="PRINTS" id="PR00508">
    <property type="entry name" value="S21N4MTFRASE"/>
</dbReference>
<keyword evidence="7" id="KW-1185">Reference proteome</keyword>
<evidence type="ECO:0000256" key="1">
    <source>
        <dbReference type="ARBA" id="ARBA00006594"/>
    </source>
</evidence>
<dbReference type="Pfam" id="PF01555">
    <property type="entry name" value="N6_N4_Mtase"/>
    <property type="match status" value="1"/>
</dbReference>
<evidence type="ECO:0000256" key="3">
    <source>
        <dbReference type="ARBA" id="ARBA00022679"/>
    </source>
</evidence>
<dbReference type="GO" id="GO:0005737">
    <property type="term" value="C:cytoplasm"/>
    <property type="evidence" value="ECO:0007669"/>
    <property type="project" value="TreeGrafter"/>
</dbReference>
<dbReference type="InterPro" id="IPR001091">
    <property type="entry name" value="RM_Methyltransferase"/>
</dbReference>
<dbReference type="GO" id="GO:0032259">
    <property type="term" value="P:methylation"/>
    <property type="evidence" value="ECO:0007669"/>
    <property type="project" value="UniProtKB-KW"/>
</dbReference>
<dbReference type="RefSeq" id="WP_014295819.1">
    <property type="nucleotide sequence ID" value="NC_016751.1"/>
</dbReference>
<feature type="domain" description="Restriction endonuclease type IV Mrr" evidence="5">
    <location>
        <begin position="394"/>
        <end position="462"/>
    </location>
</feature>
<evidence type="ECO:0000313" key="6">
    <source>
        <dbReference type="EMBL" id="AEX84747.1"/>
    </source>
</evidence>
<dbReference type="InterPro" id="IPR002052">
    <property type="entry name" value="DNA_methylase_N6_adenine_CS"/>
</dbReference>
<dbReference type="InterPro" id="IPR002941">
    <property type="entry name" value="DNA_methylase_N4/N6"/>
</dbReference>
<sequence length="518" mass="60150">MSINWKLENWKNKLFFGDNLEVMKKYIPDEFVDLVYLDPPFNSKRSYNVIFKEMDKNDSPAQIKAFDDTWHWGPDSEETLIAIREHPNSTPKLIDLINGFVKALGRNDATAYLVMLTIRLLEIYRIMKPTASIYLHCDPTMSHYIKVIMDQIFGVKNFKNEIVWCYKSRPNSKKRFNRKHDIILFYTKTNKYYFDYTKVLEPLSEETIKKYKLIDETGRKYRLCGRGIVGSPIKSAKDVDPIWEKEHPELTVRVYLDERKGLTEPDYWYIEQLNQSAKERLGYPTQKPLELLKKILSVSSTEGNIVFDPFCGCGTTIDAAQNLNRKWIGIDITHLAITLIKHRLSDRYGIDIKDTFEVHGEPLTVEAAKELALNDRMEFQIWACGLVGAKPLEKKGADDGIDGIIYFDEIEEVKKALVQVKSGKVSVKDIRDFVGTIEREKAPFGIFITLQKPTRPMLKEAISAGKYKPKYSEDSIPKVRIITIEQLLNGQKLYIPLQRKYSRKAPRRKEPVKKIKLF</sequence>
<comment type="similarity">
    <text evidence="1">Belongs to the N(4)/N(6)-methyltransferase family.</text>
</comment>
<dbReference type="GO" id="GO:0003677">
    <property type="term" value="F:DNA binding"/>
    <property type="evidence" value="ECO:0007669"/>
    <property type="project" value="InterPro"/>
</dbReference>
<protein>
    <submittedName>
        <fullName evidence="6">Adenine specific DNA methylase Mod</fullName>
    </submittedName>
</protein>
<dbReference type="SUPFAM" id="SSF53335">
    <property type="entry name" value="S-adenosyl-L-methionine-dependent methyltransferases"/>
    <property type="match status" value="1"/>
</dbReference>
<evidence type="ECO:0000259" key="4">
    <source>
        <dbReference type="Pfam" id="PF01555"/>
    </source>
</evidence>
<keyword evidence="3" id="KW-0808">Transferase</keyword>
<dbReference type="InterPro" id="IPR029063">
    <property type="entry name" value="SAM-dependent_MTases_sf"/>
</dbReference>
<dbReference type="PANTHER" id="PTHR13370:SF3">
    <property type="entry name" value="TRNA (GUANINE(10)-N2)-METHYLTRANSFERASE HOMOLOG"/>
    <property type="match status" value="1"/>
</dbReference>
<dbReference type="eggNOG" id="COG2189">
    <property type="taxonomic scope" value="Bacteria"/>
</dbReference>
<dbReference type="InterPro" id="IPR011856">
    <property type="entry name" value="tRNA_endonuc-like_dom_sf"/>
</dbReference>
<reference evidence="6 7" key="1">
    <citation type="journal article" date="2012" name="J. Bacteriol.">
        <title>Complete Genome Sequence of the Thermophilic, Piezophilic, Heterotrophic Bacterium Marinitoga piezophila KA3.</title>
        <authorList>
            <person name="Lucas S."/>
            <person name="Han J."/>
            <person name="Lapidus A."/>
            <person name="Cheng J.F."/>
            <person name="Goodwin L.A."/>
            <person name="Pitluck S."/>
            <person name="Peters L."/>
            <person name="Mikhailova N."/>
            <person name="Teshima H."/>
            <person name="Detter J.C."/>
            <person name="Han C."/>
            <person name="Tapia R."/>
            <person name="Land M."/>
            <person name="Hauser L."/>
            <person name="Kyrpides N.C."/>
            <person name="Ivanova N."/>
            <person name="Pagani I."/>
            <person name="Vannier P."/>
            <person name="Oger P."/>
            <person name="Bartlett D.H."/>
            <person name="Noll K.M."/>
            <person name="Woyke T."/>
            <person name="Jebbar M."/>
        </authorList>
    </citation>
    <scope>NUCLEOTIDE SEQUENCE [LARGE SCALE GENOMIC DNA]</scope>
    <source>
        <strain evidence="7">DSM 14283 / JCM 11233 / KA3</strain>
    </source>
</reference>
<dbReference type="eggNOG" id="COG1715">
    <property type="taxonomic scope" value="Bacteria"/>
</dbReference>
<organism evidence="6 7">
    <name type="scientific">Marinitoga piezophila (strain DSM 14283 / JCM 11233 / KA3)</name>
    <dbReference type="NCBI Taxonomy" id="443254"/>
    <lineage>
        <taxon>Bacteria</taxon>
        <taxon>Thermotogati</taxon>
        <taxon>Thermotogota</taxon>
        <taxon>Thermotogae</taxon>
        <taxon>Petrotogales</taxon>
        <taxon>Petrotogaceae</taxon>
        <taxon>Marinitoga</taxon>
    </lineage>
</organism>
<dbReference type="Pfam" id="PF04471">
    <property type="entry name" value="Mrr_cat"/>
    <property type="match status" value="1"/>
</dbReference>
<dbReference type="KEGG" id="mpz:Marpi_0296"/>
<gene>
    <name evidence="6" type="ordered locus">Marpi_0296</name>
</gene>
<dbReference type="Gene3D" id="3.40.1350.10">
    <property type="match status" value="1"/>
</dbReference>
<evidence type="ECO:0000256" key="2">
    <source>
        <dbReference type="ARBA" id="ARBA00022603"/>
    </source>
</evidence>
<dbReference type="GO" id="GO:0004519">
    <property type="term" value="F:endonuclease activity"/>
    <property type="evidence" value="ECO:0007669"/>
    <property type="project" value="InterPro"/>
</dbReference>
<feature type="domain" description="DNA methylase N-4/N-6" evidence="4">
    <location>
        <begin position="32"/>
        <end position="340"/>
    </location>
</feature>
<evidence type="ECO:0000259" key="5">
    <source>
        <dbReference type="Pfam" id="PF04471"/>
    </source>
</evidence>
<accession>H2J419</accession>
<reference evidence="7" key="2">
    <citation type="submission" date="2012-01" db="EMBL/GenBank/DDBJ databases">
        <title>Complete sequence of chromosome of Marinitoga piezophila KA3.</title>
        <authorList>
            <person name="Lucas S."/>
            <person name="Han J."/>
            <person name="Lapidus A."/>
            <person name="Cheng J.-F."/>
            <person name="Goodwin L."/>
            <person name="Pitluck S."/>
            <person name="Peters L."/>
            <person name="Mikhailova N."/>
            <person name="Teshima H."/>
            <person name="Detter J.C."/>
            <person name="Han C."/>
            <person name="Tapia R."/>
            <person name="Land M."/>
            <person name="Hauser L."/>
            <person name="Kyrpides N."/>
            <person name="Ivanova N."/>
            <person name="Pagani I."/>
            <person name="Jebbar M."/>
            <person name="Vannier P."/>
            <person name="Oger P."/>
            <person name="Cario A."/>
            <person name="Bartlett D."/>
            <person name="Noll K.M."/>
            <person name="Woyke T."/>
        </authorList>
    </citation>
    <scope>NUCLEOTIDE SEQUENCE [LARGE SCALE GENOMIC DNA]</scope>
    <source>
        <strain evidence="7">DSM 14283 / JCM 11233 / KA3</strain>
    </source>
</reference>
<name>H2J419_MARPK</name>
<dbReference type="GO" id="GO:0008170">
    <property type="term" value="F:N-methyltransferase activity"/>
    <property type="evidence" value="ECO:0007669"/>
    <property type="project" value="InterPro"/>
</dbReference>
<dbReference type="STRING" id="443254.Marpi_0296"/>
<proteinExistence type="inferred from homology"/>
<dbReference type="OrthoDB" id="9800801at2"/>
<dbReference type="REBASE" id="46294">
    <property type="entry name" value="M.MpiKA3ORF296P"/>
</dbReference>
<dbReference type="PROSITE" id="PS00092">
    <property type="entry name" value="N6_MTASE"/>
    <property type="match status" value="1"/>
</dbReference>